<comment type="caution">
    <text evidence="6">The sequence shown here is derived from an EMBL/GenBank/DDBJ whole genome shotgun (WGS) entry which is preliminary data.</text>
</comment>
<dbReference type="InterPro" id="IPR012336">
    <property type="entry name" value="Thioredoxin-like_fold"/>
</dbReference>
<evidence type="ECO:0000259" key="5">
    <source>
        <dbReference type="PROSITE" id="PS51352"/>
    </source>
</evidence>
<proteinExistence type="predicted"/>
<keyword evidence="6" id="KW-0413">Isomerase</keyword>
<evidence type="ECO:0000256" key="1">
    <source>
        <dbReference type="ARBA" id="ARBA00004196"/>
    </source>
</evidence>
<evidence type="ECO:0000256" key="4">
    <source>
        <dbReference type="ARBA" id="ARBA00023284"/>
    </source>
</evidence>
<keyword evidence="7" id="KW-1185">Reference proteome</keyword>
<organism evidence="6 7">
    <name type="scientific">Mucilaginibacter gracilis</name>
    <dbReference type="NCBI Taxonomy" id="423350"/>
    <lineage>
        <taxon>Bacteria</taxon>
        <taxon>Pseudomonadati</taxon>
        <taxon>Bacteroidota</taxon>
        <taxon>Sphingobacteriia</taxon>
        <taxon>Sphingobacteriales</taxon>
        <taxon>Sphingobacteriaceae</taxon>
        <taxon>Mucilaginibacter</taxon>
    </lineage>
</organism>
<dbReference type="GO" id="GO:0017004">
    <property type="term" value="P:cytochrome complex assembly"/>
    <property type="evidence" value="ECO:0007669"/>
    <property type="project" value="UniProtKB-KW"/>
</dbReference>
<dbReference type="EMBL" id="RBKU01000001">
    <property type="protein sequence ID" value="RKR80560.1"/>
    <property type="molecule type" value="Genomic_DNA"/>
</dbReference>
<evidence type="ECO:0000313" key="7">
    <source>
        <dbReference type="Proteomes" id="UP000268007"/>
    </source>
</evidence>
<dbReference type="PANTHER" id="PTHR42852">
    <property type="entry name" value="THIOL:DISULFIDE INTERCHANGE PROTEIN DSBE"/>
    <property type="match status" value="1"/>
</dbReference>
<keyword evidence="4" id="KW-0676">Redox-active center</keyword>
<keyword evidence="2" id="KW-0201">Cytochrome c-type biogenesis</keyword>
<dbReference type="InterPro" id="IPR036249">
    <property type="entry name" value="Thioredoxin-like_sf"/>
</dbReference>
<dbReference type="GO" id="GO:0016853">
    <property type="term" value="F:isomerase activity"/>
    <property type="evidence" value="ECO:0007669"/>
    <property type="project" value="UniProtKB-KW"/>
</dbReference>
<dbReference type="Pfam" id="PF13905">
    <property type="entry name" value="Thioredoxin_8"/>
    <property type="match status" value="1"/>
</dbReference>
<dbReference type="PROSITE" id="PS51352">
    <property type="entry name" value="THIOREDOXIN_2"/>
    <property type="match status" value="1"/>
</dbReference>
<dbReference type="GO" id="GO:0030313">
    <property type="term" value="C:cell envelope"/>
    <property type="evidence" value="ECO:0007669"/>
    <property type="project" value="UniProtKB-SubCell"/>
</dbReference>
<evidence type="ECO:0000313" key="6">
    <source>
        <dbReference type="EMBL" id="RKR80560.1"/>
    </source>
</evidence>
<protein>
    <submittedName>
        <fullName evidence="6">Thiol-disulfide isomerase/thioredoxin</fullName>
    </submittedName>
</protein>
<dbReference type="InterPro" id="IPR050553">
    <property type="entry name" value="Thioredoxin_ResA/DsbE_sf"/>
</dbReference>
<dbReference type="CDD" id="cd02966">
    <property type="entry name" value="TlpA_like_family"/>
    <property type="match status" value="1"/>
</dbReference>
<dbReference type="SUPFAM" id="SSF52833">
    <property type="entry name" value="Thioredoxin-like"/>
    <property type="match status" value="1"/>
</dbReference>
<evidence type="ECO:0000256" key="2">
    <source>
        <dbReference type="ARBA" id="ARBA00022748"/>
    </source>
</evidence>
<sequence>MKDKTPYMKTLSKYILIWMLFWGKTVLAGTGYATIHGNLPFAKDGDIVSLEVNKYGIGAFYPNFQQHLECKVKNQSFYFKVKSGKFPLFFYFHCTAWDANQAIRGYYFIEEDDNVRIDDIRVTGYLHFSGKGAKKLNVLYKISEINNFYSSTLPPAKVGEITKYLQSRDSCASNQLNYLNSNKNLLTQNAYNLIKAYIVSQIVGKAGDLNHDFFQHDSIGAVTVLNNYRDNLLHQFYSPLFLMNEQFHYSPALRASIIAKYKLDSCIAVNRPFDVKKCYLYLKNNFKADLRERLVTEMIYDRKDKGVDLSDEISDALGYFKKKDFVFILKKLRAVRLMGGLANNFSLPDTNGVLKHLSDFKGKVVLIDFWYTGCGNCAELYPYLHKVETTFKESPVTFISISVDKSRDTWTKSINRGLYTSNEVVNLYTGGSGNSHPLLVKYQINLYPTLLLIDSDGKLIGNAPDPRLDNGDKLTKLIIKFLK</sequence>
<dbReference type="Proteomes" id="UP000268007">
    <property type="component" value="Unassembled WGS sequence"/>
</dbReference>
<evidence type="ECO:0000256" key="3">
    <source>
        <dbReference type="ARBA" id="ARBA00023157"/>
    </source>
</evidence>
<comment type="subcellular location">
    <subcellularLocation>
        <location evidence="1">Cell envelope</location>
    </subcellularLocation>
</comment>
<reference evidence="6 7" key="1">
    <citation type="submission" date="2018-10" db="EMBL/GenBank/DDBJ databases">
        <title>Genomic Encyclopedia of Archaeal and Bacterial Type Strains, Phase II (KMG-II): from individual species to whole genera.</title>
        <authorList>
            <person name="Goeker M."/>
        </authorList>
    </citation>
    <scope>NUCLEOTIDE SEQUENCE [LARGE SCALE GENOMIC DNA]</scope>
    <source>
        <strain evidence="6 7">DSM 18602</strain>
    </source>
</reference>
<name>A0A495IV18_9SPHI</name>
<keyword evidence="3" id="KW-1015">Disulfide bond</keyword>
<dbReference type="Gene3D" id="3.40.30.10">
    <property type="entry name" value="Glutaredoxin"/>
    <property type="match status" value="1"/>
</dbReference>
<feature type="domain" description="Thioredoxin" evidence="5">
    <location>
        <begin position="336"/>
        <end position="483"/>
    </location>
</feature>
<accession>A0A495IV18</accession>
<dbReference type="OrthoDB" id="9815205at2"/>
<dbReference type="PANTHER" id="PTHR42852:SF6">
    <property type="entry name" value="THIOL:DISULFIDE INTERCHANGE PROTEIN DSBE"/>
    <property type="match status" value="1"/>
</dbReference>
<dbReference type="AlphaFoldDB" id="A0A495IV18"/>
<dbReference type="InterPro" id="IPR013766">
    <property type="entry name" value="Thioredoxin_domain"/>
</dbReference>
<gene>
    <name evidence="6" type="ORF">BDD43_0681</name>
</gene>